<dbReference type="InterPro" id="IPR002328">
    <property type="entry name" value="ADH_Zn_CS"/>
</dbReference>
<keyword evidence="1 6" id="KW-0479">Metal-binding</keyword>
<dbReference type="Pfam" id="PF00107">
    <property type="entry name" value="ADH_zinc_N"/>
    <property type="match status" value="1"/>
</dbReference>
<dbReference type="Proteomes" id="UP000006903">
    <property type="component" value="Chromosome"/>
</dbReference>
<dbReference type="SUPFAM" id="SSF51735">
    <property type="entry name" value="NAD(P)-binding Rossmann-fold domains"/>
    <property type="match status" value="1"/>
</dbReference>
<dbReference type="GO" id="GO:0030554">
    <property type="term" value="F:adenyl nucleotide binding"/>
    <property type="evidence" value="ECO:0007669"/>
    <property type="project" value="UniProtKB-ARBA"/>
</dbReference>
<keyword evidence="3" id="KW-0521">NADP</keyword>
<reference evidence="9 10" key="1">
    <citation type="journal article" date="2009" name="J. Bacteriol.">
        <title>Complete genome sequence of the anaerobic, protein-degrading hyperthermophilic crenarchaeon Desulfurococcus kamchatkensis.</title>
        <authorList>
            <person name="Ravin N.V."/>
            <person name="Mardanov A.V."/>
            <person name="Beletsky A.V."/>
            <person name="Kublanov I.V."/>
            <person name="Kolganova T.V."/>
            <person name="Lebedinsky A.V."/>
            <person name="Chernyh N.A."/>
            <person name="Bonch-Osmolovskaya E.A."/>
            <person name="Skryabin K.G."/>
        </authorList>
    </citation>
    <scope>NUCLEOTIDE SEQUENCE [LARGE SCALE GENOMIC DNA]</scope>
    <source>
        <strain evidence="10">DSM 18924 / JCM 16383 / VKM B-2413 / 1221n</strain>
    </source>
</reference>
<evidence type="ECO:0000256" key="3">
    <source>
        <dbReference type="ARBA" id="ARBA00022857"/>
    </source>
</evidence>
<proteinExistence type="inferred from homology"/>
<name>B8D6J1_DESA1</name>
<dbReference type="GO" id="GO:0008270">
    <property type="term" value="F:zinc ion binding"/>
    <property type="evidence" value="ECO:0007669"/>
    <property type="project" value="InterPro"/>
</dbReference>
<comment type="cofactor">
    <cofactor evidence="6">
        <name>Zn(2+)</name>
        <dbReference type="ChEBI" id="CHEBI:29105"/>
    </cofactor>
</comment>
<dbReference type="PANTHER" id="PTHR43401:SF2">
    <property type="entry name" value="L-THREONINE 3-DEHYDROGENASE"/>
    <property type="match status" value="1"/>
</dbReference>
<sequence length="363" mass="40116">MKTNMFLRYITTESPPFRAGRRLEHVWGYSVKALLLLGARDLRLEEVEEPRPAPEWVLIKVERVGICGTDKAMYSGTYKLLKKPLIPGHEVSGIVVDVGEGVSRDLVGHRVTTEINVYCGRCWYCRSGMYTHCPYRETIGITRNGGMAEYMVTRRDLIHVVDDLTPLQAAFIEPLAAVVEMIEMEPVKPLSRVAVIGVGAIGLLAIQVLKLFEPELLVAVSRPGSPKARLARELGADLVVDYQGLSEVVKKDTPEGQGFDYVVEATGSSSGLEVALDVARPRGVVALKSTHGSPVSFDQTKAVVKELRLSTSRCGPFDKAISLLRKRIVVVDKLVTSEYPLTRGVEAFEKSFERDQVKIHLVT</sequence>
<evidence type="ECO:0000259" key="8">
    <source>
        <dbReference type="Pfam" id="PF08240"/>
    </source>
</evidence>
<keyword evidence="4" id="KW-0560">Oxidoreductase</keyword>
<keyword evidence="2 6" id="KW-0862">Zinc</keyword>
<dbReference type="Pfam" id="PF08240">
    <property type="entry name" value="ADH_N"/>
    <property type="match status" value="1"/>
</dbReference>
<dbReference type="KEGG" id="dka:DKAM_1396"/>
<dbReference type="GO" id="GO:0051262">
    <property type="term" value="P:protein tetramerization"/>
    <property type="evidence" value="ECO:0007669"/>
    <property type="project" value="UniProtKB-ARBA"/>
</dbReference>
<feature type="domain" description="Alcohol dehydrogenase-like N-terminal" evidence="8">
    <location>
        <begin position="54"/>
        <end position="160"/>
    </location>
</feature>
<protein>
    <submittedName>
        <fullName evidence="9">Alcohol dehydrogenase GroES domain protein</fullName>
    </submittedName>
</protein>
<keyword evidence="5" id="KW-0119">Carbohydrate metabolism</keyword>
<dbReference type="InterPro" id="IPR036291">
    <property type="entry name" value="NAD(P)-bd_dom_sf"/>
</dbReference>
<evidence type="ECO:0000259" key="7">
    <source>
        <dbReference type="Pfam" id="PF00107"/>
    </source>
</evidence>
<evidence type="ECO:0000256" key="5">
    <source>
        <dbReference type="ARBA" id="ARBA00023277"/>
    </source>
</evidence>
<feature type="domain" description="Alcohol dehydrogenase-like C-terminal" evidence="7">
    <location>
        <begin position="200"/>
        <end position="316"/>
    </location>
</feature>
<dbReference type="InterPro" id="IPR013149">
    <property type="entry name" value="ADH-like_C"/>
</dbReference>
<dbReference type="CDD" id="cd08242">
    <property type="entry name" value="MDR_like"/>
    <property type="match status" value="1"/>
</dbReference>
<comment type="similarity">
    <text evidence="6">Belongs to the zinc-containing alcohol dehydrogenase family.</text>
</comment>
<dbReference type="InterPro" id="IPR050129">
    <property type="entry name" value="Zn_alcohol_dh"/>
</dbReference>
<evidence type="ECO:0000256" key="2">
    <source>
        <dbReference type="ARBA" id="ARBA00022833"/>
    </source>
</evidence>
<organism evidence="9 10">
    <name type="scientific">Desulfurococcus amylolyticus (strain DSM 18924 / JCM 16383 / VKM B-2413 / 1221n)</name>
    <name type="common">Desulfurococcus kamchatkensis</name>
    <dbReference type="NCBI Taxonomy" id="490899"/>
    <lineage>
        <taxon>Archaea</taxon>
        <taxon>Thermoproteota</taxon>
        <taxon>Thermoprotei</taxon>
        <taxon>Desulfurococcales</taxon>
        <taxon>Desulfurococcaceae</taxon>
        <taxon>Desulfurococcus</taxon>
    </lineage>
</organism>
<dbReference type="GO" id="GO:0016616">
    <property type="term" value="F:oxidoreductase activity, acting on the CH-OH group of donors, NAD or NADP as acceptor"/>
    <property type="evidence" value="ECO:0007669"/>
    <property type="project" value="UniProtKB-ARBA"/>
</dbReference>
<dbReference type="SUPFAM" id="SSF50129">
    <property type="entry name" value="GroES-like"/>
    <property type="match status" value="1"/>
</dbReference>
<accession>B8D6J1</accession>
<evidence type="ECO:0000313" key="9">
    <source>
        <dbReference type="EMBL" id="ACL11722.1"/>
    </source>
</evidence>
<evidence type="ECO:0000256" key="1">
    <source>
        <dbReference type="ARBA" id="ARBA00022723"/>
    </source>
</evidence>
<dbReference type="InterPro" id="IPR011032">
    <property type="entry name" value="GroES-like_sf"/>
</dbReference>
<dbReference type="HOGENOM" id="CLU_026673_11_0_2"/>
<gene>
    <name evidence="9" type="ordered locus">DKAM_1396</name>
</gene>
<evidence type="ECO:0000256" key="6">
    <source>
        <dbReference type="RuleBase" id="RU361277"/>
    </source>
</evidence>
<evidence type="ECO:0000313" key="10">
    <source>
        <dbReference type="Proteomes" id="UP000006903"/>
    </source>
</evidence>
<evidence type="ECO:0000256" key="4">
    <source>
        <dbReference type="ARBA" id="ARBA00023002"/>
    </source>
</evidence>
<dbReference type="GO" id="GO:0043168">
    <property type="term" value="F:anion binding"/>
    <property type="evidence" value="ECO:0007669"/>
    <property type="project" value="UniProtKB-ARBA"/>
</dbReference>
<dbReference type="eggNOG" id="arCOG01459">
    <property type="taxonomic scope" value="Archaea"/>
</dbReference>
<dbReference type="STRING" id="490899.DKAM_1396"/>
<dbReference type="AlphaFoldDB" id="B8D6J1"/>
<dbReference type="Gene3D" id="3.40.50.720">
    <property type="entry name" value="NAD(P)-binding Rossmann-like Domain"/>
    <property type="match status" value="1"/>
</dbReference>
<dbReference type="EMBL" id="CP001140">
    <property type="protein sequence ID" value="ACL11722.1"/>
    <property type="molecule type" value="Genomic_DNA"/>
</dbReference>
<dbReference type="PANTHER" id="PTHR43401">
    <property type="entry name" value="L-THREONINE 3-DEHYDROGENASE"/>
    <property type="match status" value="1"/>
</dbReference>
<dbReference type="InterPro" id="IPR013154">
    <property type="entry name" value="ADH-like_N"/>
</dbReference>
<dbReference type="Gene3D" id="3.90.180.10">
    <property type="entry name" value="Medium-chain alcohol dehydrogenases, catalytic domain"/>
    <property type="match status" value="1"/>
</dbReference>
<dbReference type="PROSITE" id="PS00059">
    <property type="entry name" value="ADH_ZINC"/>
    <property type="match status" value="1"/>
</dbReference>